<evidence type="ECO:0000313" key="2">
    <source>
        <dbReference type="EMBL" id="KPK69097.1"/>
    </source>
</evidence>
<accession>A0A0S8G8R2</accession>
<sequence length="67" mass="7718">MYFRKAAEGSVVGLLNFIREATCRKLIQAQVILQTLAALPFSRTWFIRTITVLHIVFLLAIHGQLYR</sequence>
<dbReference type="Proteomes" id="UP000051096">
    <property type="component" value="Unassembled WGS sequence"/>
</dbReference>
<comment type="caution">
    <text evidence="2">The sequence shown here is derived from an EMBL/GenBank/DDBJ whole genome shotgun (WGS) entry which is preliminary data.</text>
</comment>
<dbReference type="AlphaFoldDB" id="A0A0S8G8R2"/>
<proteinExistence type="predicted"/>
<keyword evidence="1" id="KW-0472">Membrane</keyword>
<evidence type="ECO:0000256" key="1">
    <source>
        <dbReference type="SAM" id="Phobius"/>
    </source>
</evidence>
<reference evidence="2 3" key="1">
    <citation type="journal article" date="2015" name="Microbiome">
        <title>Genomic resolution of linkages in carbon, nitrogen, and sulfur cycling among widespread estuary sediment bacteria.</title>
        <authorList>
            <person name="Baker B.J."/>
            <person name="Lazar C.S."/>
            <person name="Teske A.P."/>
            <person name="Dick G.J."/>
        </authorList>
    </citation>
    <scope>NUCLEOTIDE SEQUENCE [LARGE SCALE GENOMIC DNA]</scope>
    <source>
        <strain evidence="2">SM23_60</strain>
    </source>
</reference>
<dbReference type="EMBL" id="LJUO01000139">
    <property type="protein sequence ID" value="KPK69097.1"/>
    <property type="molecule type" value="Genomic_DNA"/>
</dbReference>
<organism evidence="2 3">
    <name type="scientific">candidate division WOR_3 bacterium SM23_60</name>
    <dbReference type="NCBI Taxonomy" id="1703780"/>
    <lineage>
        <taxon>Bacteria</taxon>
        <taxon>Bacteria division WOR-3</taxon>
    </lineage>
</organism>
<name>A0A0S8G8R2_UNCW3</name>
<gene>
    <name evidence="2" type="ORF">AMJ87_10955</name>
</gene>
<evidence type="ECO:0000313" key="3">
    <source>
        <dbReference type="Proteomes" id="UP000051096"/>
    </source>
</evidence>
<protein>
    <submittedName>
        <fullName evidence="2">Uncharacterized protein</fullName>
    </submittedName>
</protein>
<feature type="transmembrane region" description="Helical" evidence="1">
    <location>
        <begin position="45"/>
        <end position="66"/>
    </location>
</feature>
<keyword evidence="1" id="KW-1133">Transmembrane helix</keyword>
<keyword evidence="1" id="KW-0812">Transmembrane</keyword>